<evidence type="ECO:0000259" key="1">
    <source>
        <dbReference type="PROSITE" id="PS50042"/>
    </source>
</evidence>
<protein>
    <recommendedName>
        <fullName evidence="1">Cyclic nucleotide-binding domain-containing protein</fullName>
    </recommendedName>
</protein>
<dbReference type="PROSITE" id="PS50042">
    <property type="entry name" value="CNMP_BINDING_3"/>
    <property type="match status" value="1"/>
</dbReference>
<dbReference type="InterPro" id="IPR000595">
    <property type="entry name" value="cNMP-bd_dom"/>
</dbReference>
<dbReference type="InterPro" id="IPR014710">
    <property type="entry name" value="RmlC-like_jellyroll"/>
</dbReference>
<dbReference type="Proteomes" id="UP000253410">
    <property type="component" value="Unassembled WGS sequence"/>
</dbReference>
<dbReference type="InterPro" id="IPR018490">
    <property type="entry name" value="cNMP-bd_dom_sf"/>
</dbReference>
<dbReference type="SUPFAM" id="SSF51206">
    <property type="entry name" value="cAMP-binding domain-like"/>
    <property type="match status" value="1"/>
</dbReference>
<comment type="caution">
    <text evidence="2">The sequence shown here is derived from an EMBL/GenBank/DDBJ whole genome shotgun (WGS) entry which is preliminary data.</text>
</comment>
<accession>A0A365Y3V1</accession>
<dbReference type="OrthoDB" id="667966at2"/>
<proteinExistence type="predicted"/>
<dbReference type="RefSeq" id="WP_113615177.1">
    <property type="nucleotide sequence ID" value="NZ_QFFJ01000001.1"/>
</dbReference>
<evidence type="ECO:0000313" key="2">
    <source>
        <dbReference type="EMBL" id="RBL92575.1"/>
    </source>
</evidence>
<reference evidence="2 3" key="1">
    <citation type="submission" date="2018-05" db="EMBL/GenBank/DDBJ databases">
        <title>Chitinophaga sp. K3CV102501T nov., isolated from isolated from a monsoon evergreen broad-leaved forest soil.</title>
        <authorList>
            <person name="Lv Y."/>
        </authorList>
    </citation>
    <scope>NUCLEOTIDE SEQUENCE [LARGE SCALE GENOMIC DNA]</scope>
    <source>
        <strain evidence="2 3">GDMCC 1.1325</strain>
    </source>
</reference>
<sequence length="201" mass="23059">MSLIEEIGLYNYLVQKNIPALKEHVKVISVKRGSQLYDTNQRFTDIYEIVSGAVKLGRISDKGREFIYELVVPGEFFGNLDVLKEDDFSEFCRPLVATQLRVYNTAFFKQVTTHDPEVAEWFMAKIVSRWNKTESILANIRTYEPRERILLLYKALQQIRLLIVNRDILLAALVTNQDIADLTATTRQLVADTLNSDTSPA</sequence>
<organism evidence="2 3">
    <name type="scientific">Chitinophaga flava</name>
    <dbReference type="NCBI Taxonomy" id="2259036"/>
    <lineage>
        <taxon>Bacteria</taxon>
        <taxon>Pseudomonadati</taxon>
        <taxon>Bacteroidota</taxon>
        <taxon>Chitinophagia</taxon>
        <taxon>Chitinophagales</taxon>
        <taxon>Chitinophagaceae</taxon>
        <taxon>Chitinophaga</taxon>
    </lineage>
</organism>
<keyword evidence="3" id="KW-1185">Reference proteome</keyword>
<feature type="domain" description="Cyclic nucleotide-binding" evidence="1">
    <location>
        <begin position="9"/>
        <end position="129"/>
    </location>
</feature>
<gene>
    <name evidence="2" type="ORF">DF182_08325</name>
</gene>
<dbReference type="AlphaFoldDB" id="A0A365Y3V1"/>
<name>A0A365Y3V1_9BACT</name>
<dbReference type="CDD" id="cd00038">
    <property type="entry name" value="CAP_ED"/>
    <property type="match status" value="1"/>
</dbReference>
<dbReference type="EMBL" id="QFFJ01000001">
    <property type="protein sequence ID" value="RBL92575.1"/>
    <property type="molecule type" value="Genomic_DNA"/>
</dbReference>
<dbReference type="Pfam" id="PF00027">
    <property type="entry name" value="cNMP_binding"/>
    <property type="match status" value="1"/>
</dbReference>
<evidence type="ECO:0000313" key="3">
    <source>
        <dbReference type="Proteomes" id="UP000253410"/>
    </source>
</evidence>
<dbReference type="Gene3D" id="2.60.120.10">
    <property type="entry name" value="Jelly Rolls"/>
    <property type="match status" value="1"/>
</dbReference>